<dbReference type="PROSITE" id="PS01287">
    <property type="entry name" value="RTC"/>
    <property type="match status" value="1"/>
</dbReference>
<dbReference type="PANTHER" id="PTHR11096:SF0">
    <property type="entry name" value="RNA 3'-TERMINAL PHOSPHATE CYCLASE"/>
    <property type="match status" value="1"/>
</dbReference>
<name>A0A4S8MXC5_DENBC</name>
<comment type="function">
    <text evidence="8">Catalyzes the conversion of 3'-phosphate to a 2',3'-cyclic phosphodiester at the end of RNA. The mechanism of action of the enzyme occurs in 3 steps: (A) adenylation of the enzyme by ATP; (B) transfer of adenylate to an RNA-N3'P to produce RNA-N3'PP5'A; (C) and attack of the adjacent 2'-hydroxyl on the 3'-phosphorus in the diester linkage to produce the cyclic end product. Likely functions in some aspects of cellular RNA processing. Function plays an important role in regulating axon regeneration by inhibiting central nervous system (CNS) axon regeneration following optic nerve injury.</text>
</comment>
<keyword evidence="5 10" id="KW-0547">Nucleotide-binding</keyword>
<proteinExistence type="inferred from homology"/>
<protein>
    <recommendedName>
        <fullName evidence="3">RNA 3'-terminal phosphate cyclase</fullName>
        <ecNumber evidence="2">6.5.1.4</ecNumber>
    </recommendedName>
    <alternativeName>
        <fullName evidence="7">RNA terminal phosphate cyclase domain-containing protein 1</fullName>
    </alternativeName>
</protein>
<feature type="active site" description="Tele-AMP-histidine intermediate" evidence="9">
    <location>
        <position position="320"/>
    </location>
</feature>
<dbReference type="OrthoDB" id="25029at2759"/>
<dbReference type="EMBL" id="ML179036">
    <property type="protein sequence ID" value="THV08050.1"/>
    <property type="molecule type" value="Genomic_DNA"/>
</dbReference>
<dbReference type="GO" id="GO:0005634">
    <property type="term" value="C:nucleus"/>
    <property type="evidence" value="ECO:0007669"/>
    <property type="project" value="TreeGrafter"/>
</dbReference>
<dbReference type="Gene3D" id="3.30.360.20">
    <property type="entry name" value="RNA 3'-terminal phosphate cyclase, insert domain"/>
    <property type="match status" value="1"/>
</dbReference>
<dbReference type="InterPro" id="IPR036553">
    <property type="entry name" value="RPTC_insert"/>
</dbReference>
<feature type="domain" description="RNA 3'-terminal phosphate cyclase" evidence="11">
    <location>
        <begin position="12"/>
        <end position="338"/>
    </location>
</feature>
<dbReference type="PANTHER" id="PTHR11096">
    <property type="entry name" value="RNA 3' TERMINAL PHOSPHATE CYCLASE"/>
    <property type="match status" value="1"/>
</dbReference>
<reference evidence="13 14" key="1">
    <citation type="journal article" date="2019" name="Nat. Ecol. Evol.">
        <title>Megaphylogeny resolves global patterns of mushroom evolution.</title>
        <authorList>
            <person name="Varga T."/>
            <person name="Krizsan K."/>
            <person name="Foldi C."/>
            <person name="Dima B."/>
            <person name="Sanchez-Garcia M."/>
            <person name="Sanchez-Ramirez S."/>
            <person name="Szollosi G.J."/>
            <person name="Szarkandi J.G."/>
            <person name="Papp V."/>
            <person name="Albert L."/>
            <person name="Andreopoulos W."/>
            <person name="Angelini C."/>
            <person name="Antonin V."/>
            <person name="Barry K.W."/>
            <person name="Bougher N.L."/>
            <person name="Buchanan P."/>
            <person name="Buyck B."/>
            <person name="Bense V."/>
            <person name="Catcheside P."/>
            <person name="Chovatia M."/>
            <person name="Cooper J."/>
            <person name="Damon W."/>
            <person name="Desjardin D."/>
            <person name="Finy P."/>
            <person name="Geml J."/>
            <person name="Haridas S."/>
            <person name="Hughes K."/>
            <person name="Justo A."/>
            <person name="Karasinski D."/>
            <person name="Kautmanova I."/>
            <person name="Kiss B."/>
            <person name="Kocsube S."/>
            <person name="Kotiranta H."/>
            <person name="LaButti K.M."/>
            <person name="Lechner B.E."/>
            <person name="Liimatainen K."/>
            <person name="Lipzen A."/>
            <person name="Lukacs Z."/>
            <person name="Mihaltcheva S."/>
            <person name="Morgado L.N."/>
            <person name="Niskanen T."/>
            <person name="Noordeloos M.E."/>
            <person name="Ohm R.A."/>
            <person name="Ortiz-Santana B."/>
            <person name="Ovrebo C."/>
            <person name="Racz N."/>
            <person name="Riley R."/>
            <person name="Savchenko A."/>
            <person name="Shiryaev A."/>
            <person name="Soop K."/>
            <person name="Spirin V."/>
            <person name="Szebenyi C."/>
            <person name="Tomsovsky M."/>
            <person name="Tulloss R.E."/>
            <person name="Uehling J."/>
            <person name="Grigoriev I.V."/>
            <person name="Vagvolgyi C."/>
            <person name="Papp T."/>
            <person name="Martin F.M."/>
            <person name="Miettinen O."/>
            <person name="Hibbett D.S."/>
            <person name="Nagy L.G."/>
        </authorList>
    </citation>
    <scope>NUCLEOTIDE SEQUENCE [LARGE SCALE GENOMIC DNA]</scope>
    <source>
        <strain evidence="13 14">CBS 962.96</strain>
    </source>
</reference>
<keyword evidence="10" id="KW-0067">ATP-binding</keyword>
<evidence type="ECO:0000256" key="3">
    <source>
        <dbReference type="ARBA" id="ARBA00021428"/>
    </source>
</evidence>
<dbReference type="InterPro" id="IPR013791">
    <property type="entry name" value="RNA3'-term_phos_cycl_insert"/>
</dbReference>
<dbReference type="PIRSF" id="PIRSF005378">
    <property type="entry name" value="RNA3'_term_phos_cycl_euk"/>
    <property type="match status" value="1"/>
</dbReference>
<evidence type="ECO:0000313" key="13">
    <source>
        <dbReference type="EMBL" id="THV08050.1"/>
    </source>
</evidence>
<dbReference type="Pfam" id="PF01137">
    <property type="entry name" value="RTC"/>
    <property type="match status" value="1"/>
</dbReference>
<dbReference type="InterPro" id="IPR037136">
    <property type="entry name" value="RNA3'_phos_cyclase_dom_sf"/>
</dbReference>
<comment type="catalytic activity">
    <reaction evidence="6">
        <text>a 3'-end 3'-phospho-ribonucleotide-RNA + ATP = a 3'-end 2',3'-cyclophospho-ribonucleotide-RNA + AMP + diphosphate</text>
        <dbReference type="Rhea" id="RHEA:23976"/>
        <dbReference type="Rhea" id="RHEA-COMP:10463"/>
        <dbReference type="Rhea" id="RHEA-COMP:10464"/>
        <dbReference type="ChEBI" id="CHEBI:30616"/>
        <dbReference type="ChEBI" id="CHEBI:33019"/>
        <dbReference type="ChEBI" id="CHEBI:83062"/>
        <dbReference type="ChEBI" id="CHEBI:83064"/>
        <dbReference type="ChEBI" id="CHEBI:456215"/>
        <dbReference type="EC" id="6.5.1.4"/>
    </reaction>
</comment>
<dbReference type="FunFam" id="3.30.360.20:FF:000002">
    <property type="entry name" value="RNA terminal phosphate cyclase-like 1"/>
    <property type="match status" value="1"/>
</dbReference>
<keyword evidence="4" id="KW-0436">Ligase</keyword>
<organism evidence="13 14">
    <name type="scientific">Dendrothele bispora (strain CBS 962.96)</name>
    <dbReference type="NCBI Taxonomy" id="1314807"/>
    <lineage>
        <taxon>Eukaryota</taxon>
        <taxon>Fungi</taxon>
        <taxon>Dikarya</taxon>
        <taxon>Basidiomycota</taxon>
        <taxon>Agaricomycotina</taxon>
        <taxon>Agaricomycetes</taxon>
        <taxon>Agaricomycetidae</taxon>
        <taxon>Agaricales</taxon>
        <taxon>Agaricales incertae sedis</taxon>
        <taxon>Dendrothele</taxon>
    </lineage>
</organism>
<dbReference type="EC" id="6.5.1.4" evidence="2"/>
<dbReference type="GO" id="GO:0006396">
    <property type="term" value="P:RNA processing"/>
    <property type="evidence" value="ECO:0007669"/>
    <property type="project" value="InterPro"/>
</dbReference>
<gene>
    <name evidence="13" type="ORF">K435DRAFT_741660</name>
</gene>
<keyword evidence="14" id="KW-1185">Reference proteome</keyword>
<evidence type="ECO:0000256" key="9">
    <source>
        <dbReference type="PIRSR" id="PIRSR005378-1"/>
    </source>
</evidence>
<evidence type="ECO:0000256" key="5">
    <source>
        <dbReference type="ARBA" id="ARBA00022741"/>
    </source>
</evidence>
<dbReference type="SUPFAM" id="SSF55205">
    <property type="entry name" value="EPT/RTPC-like"/>
    <property type="match status" value="2"/>
</dbReference>
<dbReference type="GO" id="GO:0005524">
    <property type="term" value="F:ATP binding"/>
    <property type="evidence" value="ECO:0007669"/>
    <property type="project" value="UniProtKB-KW"/>
</dbReference>
<dbReference type="AlphaFoldDB" id="A0A4S8MXC5"/>
<accession>A0A4S8MXC5</accession>
<evidence type="ECO:0000256" key="1">
    <source>
        <dbReference type="ARBA" id="ARBA00009206"/>
    </source>
</evidence>
<evidence type="ECO:0000256" key="8">
    <source>
        <dbReference type="ARBA" id="ARBA00045867"/>
    </source>
</evidence>
<dbReference type="GO" id="GO:0003963">
    <property type="term" value="F:RNA-3'-phosphate cyclase activity"/>
    <property type="evidence" value="ECO:0007669"/>
    <property type="project" value="UniProtKB-EC"/>
</dbReference>
<evidence type="ECO:0000256" key="10">
    <source>
        <dbReference type="PIRSR" id="PIRSR005378-2"/>
    </source>
</evidence>
<evidence type="ECO:0000313" key="14">
    <source>
        <dbReference type="Proteomes" id="UP000297245"/>
    </source>
</evidence>
<evidence type="ECO:0000256" key="4">
    <source>
        <dbReference type="ARBA" id="ARBA00022598"/>
    </source>
</evidence>
<dbReference type="NCBIfam" id="TIGR03399">
    <property type="entry name" value="RNA_3prim_cycl"/>
    <property type="match status" value="1"/>
</dbReference>
<dbReference type="InterPro" id="IPR023797">
    <property type="entry name" value="RNA3'_phos_cyclase_dom"/>
</dbReference>
<evidence type="ECO:0000256" key="2">
    <source>
        <dbReference type="ARBA" id="ARBA00012725"/>
    </source>
</evidence>
<dbReference type="SUPFAM" id="SSF52913">
    <property type="entry name" value="RNA 3'-terminal phosphate cyclase, RPTC, insert domain"/>
    <property type="match status" value="1"/>
</dbReference>
<evidence type="ECO:0000256" key="6">
    <source>
        <dbReference type="ARBA" id="ARBA00024481"/>
    </source>
</evidence>
<evidence type="ECO:0000259" key="11">
    <source>
        <dbReference type="Pfam" id="PF01137"/>
    </source>
</evidence>
<dbReference type="HAMAP" id="MF_00200">
    <property type="entry name" value="RTC"/>
    <property type="match status" value="1"/>
</dbReference>
<dbReference type="InterPro" id="IPR000228">
    <property type="entry name" value="RNA3'_term_phos_cyc"/>
</dbReference>
<sequence length="358" mass="38027">MPTTSIIDGSVLEGGGQILRNSISLSALLGRPISIQKIRNGRTPPGLKNQHRTGLVLAAEISSAQLTGAGTGSSQVDFIPGRIRPGNYLADSITAGATTLLLQVAFPLLLFGATPSTLVLKGGTNCEQAPQIDYIQHVFFPFVKKHFGVSAELEIYRRGYYPKGGGEIRVNVTPVKSLQSFSLLERGQVVRVRGIAHLAKLPGHLGQSMVEGAKKRLATGGIADTIPIEIEYKREENDNAVGAGSGIVLWAELDSGGIIGGSAVGRKGLDATQVGEEAAKEVLKGLEAGGCTDEWLTDQIVLFMALSQNCEVLCGEITLHTRTAIWIAEQLTDAKFEIEEKVKGNVIRCQGIGMTSVD</sequence>
<comment type="similarity">
    <text evidence="1">Belongs to the RNA 3'-terminal cyclase family. Type 1 subfamily.</text>
</comment>
<evidence type="ECO:0000259" key="12">
    <source>
        <dbReference type="Pfam" id="PF05189"/>
    </source>
</evidence>
<dbReference type="Proteomes" id="UP000297245">
    <property type="component" value="Unassembled WGS sequence"/>
</dbReference>
<dbReference type="InterPro" id="IPR013792">
    <property type="entry name" value="RNA3'P_cycl/enolpyr_Trfase_a/b"/>
</dbReference>
<dbReference type="Gene3D" id="3.65.10.20">
    <property type="entry name" value="RNA 3'-terminal phosphate cyclase domain"/>
    <property type="match status" value="1"/>
</dbReference>
<dbReference type="Pfam" id="PF05189">
    <property type="entry name" value="RTC_insert"/>
    <property type="match status" value="1"/>
</dbReference>
<evidence type="ECO:0000256" key="7">
    <source>
        <dbReference type="ARBA" id="ARBA00032543"/>
    </source>
</evidence>
<feature type="domain" description="RNA 3'-terminal phosphate cyclase insert" evidence="12">
    <location>
        <begin position="184"/>
        <end position="286"/>
    </location>
</feature>
<dbReference type="InterPro" id="IPR017770">
    <property type="entry name" value="RNA3'_term_phos_cyc_type_1"/>
</dbReference>
<feature type="binding site" evidence="10">
    <location>
        <position position="103"/>
    </location>
    <ligand>
        <name>ATP</name>
        <dbReference type="ChEBI" id="CHEBI:30616"/>
    </ligand>
</feature>
<dbReference type="InterPro" id="IPR020719">
    <property type="entry name" value="RNA3'_term_phos_cycl-like_CS"/>
</dbReference>